<evidence type="ECO:0000313" key="2">
    <source>
        <dbReference type="Proteomes" id="UP000288805"/>
    </source>
</evidence>
<dbReference type="AlphaFoldDB" id="A0A438HJN6"/>
<name>A0A438HJN6_VITVI</name>
<comment type="caution">
    <text evidence="1">The sequence shown here is derived from an EMBL/GenBank/DDBJ whole genome shotgun (WGS) entry which is preliminary data.</text>
</comment>
<dbReference type="Proteomes" id="UP000288805">
    <property type="component" value="Unassembled WGS sequence"/>
</dbReference>
<sequence length="54" mass="6070">MVLKPRERPTRNGEGDEDLEVTSIKVALKGHRNSRSQRLDQATFGGAHRVINDI</sequence>
<evidence type="ECO:0000313" key="1">
    <source>
        <dbReference type="EMBL" id="RVW84654.1"/>
    </source>
</evidence>
<gene>
    <name evidence="1" type="ORF">CK203_044617</name>
</gene>
<reference evidence="1 2" key="1">
    <citation type="journal article" date="2018" name="PLoS Genet.">
        <title>Population sequencing reveals clonal diversity and ancestral inbreeding in the grapevine cultivar Chardonnay.</title>
        <authorList>
            <person name="Roach M.J."/>
            <person name="Johnson D.L."/>
            <person name="Bohlmann J."/>
            <person name="van Vuuren H.J."/>
            <person name="Jones S.J."/>
            <person name="Pretorius I.S."/>
            <person name="Schmidt S.A."/>
            <person name="Borneman A.R."/>
        </authorList>
    </citation>
    <scope>NUCLEOTIDE SEQUENCE [LARGE SCALE GENOMIC DNA]</scope>
    <source>
        <strain evidence="2">cv. Chardonnay</strain>
        <tissue evidence="1">Leaf</tissue>
    </source>
</reference>
<proteinExistence type="predicted"/>
<protein>
    <submittedName>
        <fullName evidence="1">Uncharacterized protein</fullName>
    </submittedName>
</protein>
<accession>A0A438HJN6</accession>
<dbReference type="EMBL" id="QGNW01000213">
    <property type="protein sequence ID" value="RVW84654.1"/>
    <property type="molecule type" value="Genomic_DNA"/>
</dbReference>
<organism evidence="1 2">
    <name type="scientific">Vitis vinifera</name>
    <name type="common">Grape</name>
    <dbReference type="NCBI Taxonomy" id="29760"/>
    <lineage>
        <taxon>Eukaryota</taxon>
        <taxon>Viridiplantae</taxon>
        <taxon>Streptophyta</taxon>
        <taxon>Embryophyta</taxon>
        <taxon>Tracheophyta</taxon>
        <taxon>Spermatophyta</taxon>
        <taxon>Magnoliopsida</taxon>
        <taxon>eudicotyledons</taxon>
        <taxon>Gunneridae</taxon>
        <taxon>Pentapetalae</taxon>
        <taxon>rosids</taxon>
        <taxon>Vitales</taxon>
        <taxon>Vitaceae</taxon>
        <taxon>Viteae</taxon>
        <taxon>Vitis</taxon>
    </lineage>
</organism>